<protein>
    <recommendedName>
        <fullName evidence="3">DUF2283 domain-containing protein</fullName>
    </recommendedName>
</protein>
<gene>
    <name evidence="1" type="ORF">GCM10010104_16180</name>
</gene>
<comment type="caution">
    <text evidence="1">The sequence shown here is derived from an EMBL/GenBank/DDBJ whole genome shotgun (WGS) entry which is preliminary data.</text>
</comment>
<evidence type="ECO:0000313" key="2">
    <source>
        <dbReference type="Proteomes" id="UP001501474"/>
    </source>
</evidence>
<accession>A0ABN3D9Z7</accession>
<name>A0ABN3D9Z7_9ACTN</name>
<keyword evidence="2" id="KW-1185">Reference proteome</keyword>
<dbReference type="RefSeq" id="WP_234846650.1">
    <property type="nucleotide sequence ID" value="NZ_BAAART010000037.1"/>
</dbReference>
<reference evidence="1 2" key="1">
    <citation type="journal article" date="2019" name="Int. J. Syst. Evol. Microbiol.">
        <title>The Global Catalogue of Microorganisms (GCM) 10K type strain sequencing project: providing services to taxonomists for standard genome sequencing and annotation.</title>
        <authorList>
            <consortium name="The Broad Institute Genomics Platform"/>
            <consortium name="The Broad Institute Genome Sequencing Center for Infectious Disease"/>
            <person name="Wu L."/>
            <person name="Ma J."/>
        </authorList>
    </citation>
    <scope>NUCLEOTIDE SEQUENCE [LARGE SCALE GENOMIC DNA]</scope>
    <source>
        <strain evidence="1 2">JCM 3053</strain>
    </source>
</reference>
<evidence type="ECO:0008006" key="3">
    <source>
        <dbReference type="Google" id="ProtNLM"/>
    </source>
</evidence>
<dbReference type="Proteomes" id="UP001501474">
    <property type="component" value="Unassembled WGS sequence"/>
</dbReference>
<evidence type="ECO:0000313" key="1">
    <source>
        <dbReference type="EMBL" id="GAA2225159.1"/>
    </source>
</evidence>
<sequence length="68" mass="6963">MPGNAEKAHNALTARREALEGPPLLLVELPSEGGGLDLLIYDEAGAVVGVSFVPAALVEPVGDVSGRR</sequence>
<dbReference type="EMBL" id="BAAART010000037">
    <property type="protein sequence ID" value="GAA2225159.1"/>
    <property type="molecule type" value="Genomic_DNA"/>
</dbReference>
<proteinExistence type="predicted"/>
<organism evidence="1 2">
    <name type="scientific">Streptomyces indiaensis</name>
    <dbReference type="NCBI Taxonomy" id="284033"/>
    <lineage>
        <taxon>Bacteria</taxon>
        <taxon>Bacillati</taxon>
        <taxon>Actinomycetota</taxon>
        <taxon>Actinomycetes</taxon>
        <taxon>Kitasatosporales</taxon>
        <taxon>Streptomycetaceae</taxon>
        <taxon>Streptomyces</taxon>
    </lineage>
</organism>